<feature type="transmembrane region" description="Helical" evidence="1">
    <location>
        <begin position="99"/>
        <end position="118"/>
    </location>
</feature>
<feature type="transmembrane region" description="Helical" evidence="1">
    <location>
        <begin position="69"/>
        <end position="93"/>
    </location>
</feature>
<dbReference type="Pfam" id="PF04018">
    <property type="entry name" value="VCA0040-like"/>
    <property type="match status" value="1"/>
</dbReference>
<evidence type="ECO:0000313" key="2">
    <source>
        <dbReference type="EMBL" id="MPM18834.1"/>
    </source>
</evidence>
<evidence type="ECO:0000256" key="1">
    <source>
        <dbReference type="SAM" id="Phobius"/>
    </source>
</evidence>
<evidence type="ECO:0008006" key="3">
    <source>
        <dbReference type="Google" id="ProtNLM"/>
    </source>
</evidence>
<dbReference type="PANTHER" id="PTHR37308">
    <property type="entry name" value="INTEGRAL MEMBRANE PROTEIN"/>
    <property type="match status" value="1"/>
</dbReference>
<accession>A0A644XXQ5</accession>
<dbReference type="PANTHER" id="PTHR37308:SF1">
    <property type="entry name" value="POLYPRENYL-PHOSPHATE TRANSPORTER"/>
    <property type="match status" value="1"/>
</dbReference>
<reference evidence="2" key="1">
    <citation type="submission" date="2019-08" db="EMBL/GenBank/DDBJ databases">
        <authorList>
            <person name="Kucharzyk K."/>
            <person name="Murdoch R.W."/>
            <person name="Higgins S."/>
            <person name="Loffler F."/>
        </authorList>
    </citation>
    <scope>NUCLEOTIDE SEQUENCE</scope>
</reference>
<protein>
    <recommendedName>
        <fullName evidence="3">DUF368 domain-containing protein</fullName>
    </recommendedName>
</protein>
<dbReference type="AlphaFoldDB" id="A0A644XXQ5"/>
<dbReference type="EMBL" id="VSSQ01003059">
    <property type="protein sequence ID" value="MPM18834.1"/>
    <property type="molecule type" value="Genomic_DNA"/>
</dbReference>
<feature type="transmembrane region" description="Helical" evidence="1">
    <location>
        <begin position="125"/>
        <end position="145"/>
    </location>
</feature>
<keyword evidence="1" id="KW-1133">Transmembrane helix</keyword>
<feature type="transmembrane region" description="Helical" evidence="1">
    <location>
        <begin position="273"/>
        <end position="294"/>
    </location>
</feature>
<proteinExistence type="predicted"/>
<name>A0A644XXQ5_9ZZZZ</name>
<keyword evidence="1" id="KW-0812">Transmembrane</keyword>
<sequence length="299" mass="32849">MLKYLLTFIKGIGMGAADVVPGVSGGTIAFMTGIYEELIDSLRSIDHAAISLLLKGKVNEFWLKINGKFLLTLFSGILLSIFTLARLMGYLLIHHPVPLWSFFFGLIIASAIFILKHIDKWRIPYVLALVAGIAIAAWISLVSPGETTEELWFVFVSGMIAICAMILPGISGSFILLLMGKYAFMMTAIKDFNIAVIVVFALGAGLGLISFSHFLGWLLKRYYKTTIALLSGFMAGSLVKVWPWKKPSGLAEGIDFPAMPSYYEQITGNDPQLFLAVLFLLIGVLLVWGLEIAAKKMNK</sequence>
<organism evidence="2">
    <name type="scientific">bioreactor metagenome</name>
    <dbReference type="NCBI Taxonomy" id="1076179"/>
    <lineage>
        <taxon>unclassified sequences</taxon>
        <taxon>metagenomes</taxon>
        <taxon>ecological metagenomes</taxon>
    </lineage>
</organism>
<gene>
    <name evidence="2" type="ORF">SDC9_65251</name>
</gene>
<comment type="caution">
    <text evidence="2">The sequence shown here is derived from an EMBL/GenBank/DDBJ whole genome shotgun (WGS) entry which is preliminary data.</text>
</comment>
<feature type="transmembrane region" description="Helical" evidence="1">
    <location>
        <begin position="192"/>
        <end position="215"/>
    </location>
</feature>
<feature type="transmembrane region" description="Helical" evidence="1">
    <location>
        <begin position="151"/>
        <end position="180"/>
    </location>
</feature>
<dbReference type="InterPro" id="IPR007163">
    <property type="entry name" value="VCA0040-like"/>
</dbReference>
<keyword evidence="1" id="KW-0472">Membrane</keyword>